<dbReference type="GO" id="GO:0003676">
    <property type="term" value="F:nucleic acid binding"/>
    <property type="evidence" value="ECO:0007669"/>
    <property type="project" value="InterPro"/>
</dbReference>
<dbReference type="PROSITE" id="PS50158">
    <property type="entry name" value="ZF_CCHC"/>
    <property type="match status" value="1"/>
</dbReference>
<keyword evidence="1" id="KW-0862">Zinc</keyword>
<keyword evidence="1" id="KW-0479">Metal-binding</keyword>
<dbReference type="AlphaFoldDB" id="A0AAW2VZS8"/>
<gene>
    <name evidence="3" type="ORF">Slati_2690500</name>
</gene>
<comment type="caution">
    <text evidence="3">The sequence shown here is derived from an EMBL/GenBank/DDBJ whole genome shotgun (WGS) entry which is preliminary data.</text>
</comment>
<dbReference type="InterPro" id="IPR025836">
    <property type="entry name" value="Zn_knuckle_CX2CX4HX4C"/>
</dbReference>
<dbReference type="InterPro" id="IPR001878">
    <property type="entry name" value="Znf_CCHC"/>
</dbReference>
<sequence>MNLGVASFIGDSLGKFRDLEMDDSGRTWGSTIHMRVAINVTEPLLRALRVCTPMGDELVVSFTYERLQNFCYLCGRLGHIHNSCELRFEEGFQEPTDGMPYGAWLRALSVIWGSRVVGLLNE</sequence>
<keyword evidence="1" id="KW-0863">Zinc-finger</keyword>
<proteinExistence type="predicted"/>
<dbReference type="InterPro" id="IPR040256">
    <property type="entry name" value="At4g02000-like"/>
</dbReference>
<name>A0AAW2VZS8_9LAMI</name>
<reference evidence="3" key="2">
    <citation type="journal article" date="2024" name="Plant">
        <title>Genomic evolution and insights into agronomic trait innovations of Sesamum species.</title>
        <authorList>
            <person name="Miao H."/>
            <person name="Wang L."/>
            <person name="Qu L."/>
            <person name="Liu H."/>
            <person name="Sun Y."/>
            <person name="Le M."/>
            <person name="Wang Q."/>
            <person name="Wei S."/>
            <person name="Zheng Y."/>
            <person name="Lin W."/>
            <person name="Duan Y."/>
            <person name="Cao H."/>
            <person name="Xiong S."/>
            <person name="Wang X."/>
            <person name="Wei L."/>
            <person name="Li C."/>
            <person name="Ma Q."/>
            <person name="Ju M."/>
            <person name="Zhao R."/>
            <person name="Li G."/>
            <person name="Mu C."/>
            <person name="Tian Q."/>
            <person name="Mei H."/>
            <person name="Zhang T."/>
            <person name="Gao T."/>
            <person name="Zhang H."/>
        </authorList>
    </citation>
    <scope>NUCLEOTIDE SEQUENCE</scope>
    <source>
        <strain evidence="3">KEN1</strain>
    </source>
</reference>
<protein>
    <recommendedName>
        <fullName evidence="2">CCHC-type domain-containing protein</fullName>
    </recommendedName>
</protein>
<evidence type="ECO:0000256" key="1">
    <source>
        <dbReference type="PROSITE-ProRule" id="PRU00047"/>
    </source>
</evidence>
<dbReference type="Pfam" id="PF14392">
    <property type="entry name" value="zf-CCHC_4"/>
    <property type="match status" value="1"/>
</dbReference>
<dbReference type="EMBL" id="JACGWN010000009">
    <property type="protein sequence ID" value="KAL0433562.1"/>
    <property type="molecule type" value="Genomic_DNA"/>
</dbReference>
<dbReference type="PANTHER" id="PTHR31286:SF178">
    <property type="entry name" value="DUF4283 DOMAIN-CONTAINING PROTEIN"/>
    <property type="match status" value="1"/>
</dbReference>
<evidence type="ECO:0000313" key="3">
    <source>
        <dbReference type="EMBL" id="KAL0433562.1"/>
    </source>
</evidence>
<accession>A0AAW2VZS8</accession>
<feature type="domain" description="CCHC-type" evidence="2">
    <location>
        <begin position="71"/>
        <end position="84"/>
    </location>
</feature>
<organism evidence="3">
    <name type="scientific">Sesamum latifolium</name>
    <dbReference type="NCBI Taxonomy" id="2727402"/>
    <lineage>
        <taxon>Eukaryota</taxon>
        <taxon>Viridiplantae</taxon>
        <taxon>Streptophyta</taxon>
        <taxon>Embryophyta</taxon>
        <taxon>Tracheophyta</taxon>
        <taxon>Spermatophyta</taxon>
        <taxon>Magnoliopsida</taxon>
        <taxon>eudicotyledons</taxon>
        <taxon>Gunneridae</taxon>
        <taxon>Pentapetalae</taxon>
        <taxon>asterids</taxon>
        <taxon>lamiids</taxon>
        <taxon>Lamiales</taxon>
        <taxon>Pedaliaceae</taxon>
        <taxon>Sesamum</taxon>
    </lineage>
</organism>
<reference evidence="3" key="1">
    <citation type="submission" date="2020-06" db="EMBL/GenBank/DDBJ databases">
        <authorList>
            <person name="Li T."/>
            <person name="Hu X."/>
            <person name="Zhang T."/>
            <person name="Song X."/>
            <person name="Zhang H."/>
            <person name="Dai N."/>
            <person name="Sheng W."/>
            <person name="Hou X."/>
            <person name="Wei L."/>
        </authorList>
    </citation>
    <scope>NUCLEOTIDE SEQUENCE</scope>
    <source>
        <strain evidence="3">KEN1</strain>
        <tissue evidence="3">Leaf</tissue>
    </source>
</reference>
<evidence type="ECO:0000259" key="2">
    <source>
        <dbReference type="PROSITE" id="PS50158"/>
    </source>
</evidence>
<dbReference type="PANTHER" id="PTHR31286">
    <property type="entry name" value="GLYCINE-RICH CELL WALL STRUCTURAL PROTEIN 1.8-LIKE"/>
    <property type="match status" value="1"/>
</dbReference>
<dbReference type="GO" id="GO:0008270">
    <property type="term" value="F:zinc ion binding"/>
    <property type="evidence" value="ECO:0007669"/>
    <property type="project" value="UniProtKB-KW"/>
</dbReference>